<accession>A0A0W0ZDA0</accession>
<dbReference type="Proteomes" id="UP000054926">
    <property type="component" value="Unassembled WGS sequence"/>
</dbReference>
<gene>
    <name evidence="1" type="ORF">Lste_3254</name>
</gene>
<organism evidence="1 2">
    <name type="scientific">Legionella steelei</name>
    <dbReference type="NCBI Taxonomy" id="947033"/>
    <lineage>
        <taxon>Bacteria</taxon>
        <taxon>Pseudomonadati</taxon>
        <taxon>Pseudomonadota</taxon>
        <taxon>Gammaproteobacteria</taxon>
        <taxon>Legionellales</taxon>
        <taxon>Legionellaceae</taxon>
        <taxon>Legionella</taxon>
    </lineage>
</organism>
<comment type="caution">
    <text evidence="1">The sequence shown here is derived from an EMBL/GenBank/DDBJ whole genome shotgun (WGS) entry which is preliminary data.</text>
</comment>
<proteinExistence type="predicted"/>
<evidence type="ECO:0000313" key="2">
    <source>
        <dbReference type="Proteomes" id="UP000054926"/>
    </source>
</evidence>
<dbReference type="AlphaFoldDB" id="A0A0W0ZDA0"/>
<dbReference type="PATRIC" id="fig|947033.5.peg.3463"/>
<reference evidence="1 2" key="1">
    <citation type="submission" date="2015-11" db="EMBL/GenBank/DDBJ databases">
        <title>Genomic analysis of 38 Legionella species identifies large and diverse effector repertoires.</title>
        <authorList>
            <person name="Burstein D."/>
            <person name="Amaro F."/>
            <person name="Zusman T."/>
            <person name="Lifshitz Z."/>
            <person name="Cohen O."/>
            <person name="Gilbert J.A."/>
            <person name="Pupko T."/>
            <person name="Shuman H.A."/>
            <person name="Segal G."/>
        </authorList>
    </citation>
    <scope>NUCLEOTIDE SEQUENCE [LARGE SCALE GENOMIC DNA]</scope>
    <source>
        <strain evidence="1 2">IMVS3376</strain>
    </source>
</reference>
<sequence>MLSLDVVTVIDNISEKIETNNFESLTFEDIKNACFMVMGHIEQLKTNTIFPTADNIKEKELLAYKRTVMHLVEWQARFIEMKKNNVLGSYIADLNFLREMIHSIPEVLGEVYKEKIEKINLCISNMFVYINKLKTKLLEANCFDVALTAHTQCTQEITFLYSKLLEIHHTAKMRYSVVIKGYFEAIQETFDFYLKEITYFRNLEITNAKCLSYCVINYLPKNVRH</sequence>
<dbReference type="OrthoDB" id="5647053at2"/>
<dbReference type="RefSeq" id="WP_058512073.1">
    <property type="nucleotide sequence ID" value="NZ_LNYY01000021.1"/>
</dbReference>
<name>A0A0W0ZDA0_9GAMM</name>
<keyword evidence="2" id="KW-1185">Reference proteome</keyword>
<evidence type="ECO:0000313" key="1">
    <source>
        <dbReference type="EMBL" id="KTD67048.1"/>
    </source>
</evidence>
<protein>
    <submittedName>
        <fullName evidence="1">Uncharacterized protein</fullName>
    </submittedName>
</protein>
<dbReference type="STRING" id="947033.Lste_3254"/>
<dbReference type="EMBL" id="LNYY01000021">
    <property type="protein sequence ID" value="KTD67048.1"/>
    <property type="molecule type" value="Genomic_DNA"/>
</dbReference>